<proteinExistence type="inferred from homology"/>
<name>A0A1W2EEK2_9BACT</name>
<evidence type="ECO:0000256" key="2">
    <source>
        <dbReference type="ARBA" id="ARBA00004496"/>
    </source>
</evidence>
<dbReference type="EMBL" id="FWXY01000030">
    <property type="protein sequence ID" value="SMD08105.1"/>
    <property type="molecule type" value="Genomic_DNA"/>
</dbReference>
<sequence>MTDTIKSGDTIRVAYTGKFENGEIFDTSEGREGLKFTVGTGQLIKGFDQAVVGMAVGDKKSVTIPPEDGYGLRDENRIIEIPAESVPEEMTLEVGMQLQLTDPNGNPAMATVAEVGEKAIKMDVNHFLAGKTLVFDIEIEEMGLEPDVQQCGTGCDSGCDTDKGCGCDCGCGD</sequence>
<evidence type="ECO:0000256" key="6">
    <source>
        <dbReference type="ARBA" id="ARBA00023186"/>
    </source>
</evidence>
<comment type="similarity">
    <text evidence="3 10">Belongs to the FKBP-type PPIase family.</text>
</comment>
<keyword evidence="13" id="KW-1185">Reference proteome</keyword>
<dbReference type="Pfam" id="PF00254">
    <property type="entry name" value="FKBP_C"/>
    <property type="match status" value="1"/>
</dbReference>
<keyword evidence="4" id="KW-0963">Cytoplasm</keyword>
<comment type="function">
    <text evidence="8">Also involved in hydrogenase metallocenter assembly, probably by participating in the nickel insertion step. This function in hydrogenase biosynthesis requires chaperone activity and the presence of the metal-binding domain, but not PPIase activity.</text>
</comment>
<dbReference type="RefSeq" id="WP_084071490.1">
    <property type="nucleotide sequence ID" value="NZ_FWXY01000030.1"/>
</dbReference>
<evidence type="ECO:0000259" key="11">
    <source>
        <dbReference type="PROSITE" id="PS50059"/>
    </source>
</evidence>
<keyword evidence="7 9" id="KW-0413">Isomerase</keyword>
<evidence type="ECO:0000256" key="4">
    <source>
        <dbReference type="ARBA" id="ARBA00022490"/>
    </source>
</evidence>
<dbReference type="Gene3D" id="3.10.50.40">
    <property type="match status" value="1"/>
</dbReference>
<evidence type="ECO:0000256" key="9">
    <source>
        <dbReference type="PROSITE-ProRule" id="PRU00277"/>
    </source>
</evidence>
<evidence type="ECO:0000256" key="7">
    <source>
        <dbReference type="ARBA" id="ARBA00023235"/>
    </source>
</evidence>
<comment type="catalytic activity">
    <reaction evidence="1 9 10">
        <text>[protein]-peptidylproline (omega=180) = [protein]-peptidylproline (omega=0)</text>
        <dbReference type="Rhea" id="RHEA:16237"/>
        <dbReference type="Rhea" id="RHEA-COMP:10747"/>
        <dbReference type="Rhea" id="RHEA-COMP:10748"/>
        <dbReference type="ChEBI" id="CHEBI:83833"/>
        <dbReference type="ChEBI" id="CHEBI:83834"/>
        <dbReference type="EC" id="5.2.1.8"/>
    </reaction>
</comment>
<dbReference type="InterPro" id="IPR046357">
    <property type="entry name" value="PPIase_dom_sf"/>
</dbReference>
<accession>A0A1W2EEK2</accession>
<dbReference type="AlphaFoldDB" id="A0A1W2EEK2"/>
<keyword evidence="6" id="KW-0143">Chaperone</keyword>
<dbReference type="EC" id="5.2.1.8" evidence="10"/>
<dbReference type="Proteomes" id="UP000192418">
    <property type="component" value="Unassembled WGS sequence"/>
</dbReference>
<feature type="domain" description="PPIase FKBP-type" evidence="11">
    <location>
        <begin position="8"/>
        <end position="102"/>
    </location>
</feature>
<dbReference type="OrthoDB" id="9808891at2"/>
<organism evidence="12 13">
    <name type="scientific">Desulfocicer vacuolatum DSM 3385</name>
    <dbReference type="NCBI Taxonomy" id="1121400"/>
    <lineage>
        <taxon>Bacteria</taxon>
        <taxon>Pseudomonadati</taxon>
        <taxon>Thermodesulfobacteriota</taxon>
        <taxon>Desulfobacteria</taxon>
        <taxon>Desulfobacterales</taxon>
        <taxon>Desulfobacteraceae</taxon>
        <taxon>Desulfocicer</taxon>
    </lineage>
</organism>
<evidence type="ECO:0000256" key="5">
    <source>
        <dbReference type="ARBA" id="ARBA00023110"/>
    </source>
</evidence>
<evidence type="ECO:0000256" key="3">
    <source>
        <dbReference type="ARBA" id="ARBA00006577"/>
    </source>
</evidence>
<dbReference type="STRING" id="1121400.SAMN02746065_1306"/>
<dbReference type="GO" id="GO:0005737">
    <property type="term" value="C:cytoplasm"/>
    <property type="evidence" value="ECO:0007669"/>
    <property type="project" value="UniProtKB-SubCell"/>
</dbReference>
<dbReference type="GO" id="GO:0042026">
    <property type="term" value="P:protein refolding"/>
    <property type="evidence" value="ECO:0007669"/>
    <property type="project" value="UniProtKB-ARBA"/>
</dbReference>
<evidence type="ECO:0000256" key="10">
    <source>
        <dbReference type="RuleBase" id="RU003915"/>
    </source>
</evidence>
<evidence type="ECO:0000256" key="8">
    <source>
        <dbReference type="ARBA" id="ARBA00037071"/>
    </source>
</evidence>
<comment type="subcellular location">
    <subcellularLocation>
        <location evidence="2">Cytoplasm</location>
    </subcellularLocation>
</comment>
<keyword evidence="5 9" id="KW-0697">Rotamase</keyword>
<dbReference type="InterPro" id="IPR001179">
    <property type="entry name" value="PPIase_FKBP_dom"/>
</dbReference>
<protein>
    <recommendedName>
        <fullName evidence="10">Peptidyl-prolyl cis-trans isomerase</fullName>
        <ecNumber evidence="10">5.2.1.8</ecNumber>
    </recommendedName>
</protein>
<dbReference type="GO" id="GO:0003755">
    <property type="term" value="F:peptidyl-prolyl cis-trans isomerase activity"/>
    <property type="evidence" value="ECO:0007669"/>
    <property type="project" value="UniProtKB-UniRule"/>
</dbReference>
<evidence type="ECO:0000313" key="12">
    <source>
        <dbReference type="EMBL" id="SMD08105.1"/>
    </source>
</evidence>
<dbReference type="PANTHER" id="PTHR47861">
    <property type="entry name" value="FKBP-TYPE PEPTIDYL-PROLYL CIS-TRANS ISOMERASE SLYD"/>
    <property type="match status" value="1"/>
</dbReference>
<evidence type="ECO:0000313" key="13">
    <source>
        <dbReference type="Proteomes" id="UP000192418"/>
    </source>
</evidence>
<dbReference type="SUPFAM" id="SSF54534">
    <property type="entry name" value="FKBP-like"/>
    <property type="match status" value="1"/>
</dbReference>
<reference evidence="12 13" key="1">
    <citation type="submission" date="2017-04" db="EMBL/GenBank/DDBJ databases">
        <authorList>
            <person name="Afonso C.L."/>
            <person name="Miller P.J."/>
            <person name="Scott M.A."/>
            <person name="Spackman E."/>
            <person name="Goraichik I."/>
            <person name="Dimitrov K.M."/>
            <person name="Suarez D.L."/>
            <person name="Swayne D.E."/>
        </authorList>
    </citation>
    <scope>NUCLEOTIDE SEQUENCE [LARGE SCALE GENOMIC DNA]</scope>
    <source>
        <strain evidence="12 13">DSM 3385</strain>
    </source>
</reference>
<gene>
    <name evidence="12" type="ORF">SAMN02746065_1306</name>
</gene>
<evidence type="ECO:0000256" key="1">
    <source>
        <dbReference type="ARBA" id="ARBA00000971"/>
    </source>
</evidence>
<dbReference type="PANTHER" id="PTHR47861:SF3">
    <property type="entry name" value="FKBP-TYPE PEPTIDYL-PROLYL CIS-TRANS ISOMERASE SLYD"/>
    <property type="match status" value="1"/>
</dbReference>
<dbReference type="PROSITE" id="PS50059">
    <property type="entry name" value="FKBP_PPIASE"/>
    <property type="match status" value="1"/>
</dbReference>